<dbReference type="GO" id="GO:0000272">
    <property type="term" value="P:polysaccharide catabolic process"/>
    <property type="evidence" value="ECO:0007669"/>
    <property type="project" value="UniProtKB-KW"/>
</dbReference>
<dbReference type="PANTHER" id="PTHR16631:SF17">
    <property type="entry name" value="GLUCAN ENDO-1,3-BETA-GLUCOSIDASE BTGC"/>
    <property type="match status" value="1"/>
</dbReference>
<proteinExistence type="predicted"/>
<reference evidence="12 13" key="1">
    <citation type="submission" date="2018-05" db="EMBL/GenBank/DDBJ databases">
        <title>Draft genome of Methanospirillum lacunae Ki8-1.</title>
        <authorList>
            <person name="Dueholm M.S."/>
            <person name="Nielsen P.H."/>
            <person name="Bakmann L.F."/>
            <person name="Otzen D.E."/>
        </authorList>
    </citation>
    <scope>NUCLEOTIDE SEQUENCE [LARGE SCALE GENOMIC DNA]</scope>
    <source>
        <strain evidence="12 13">Ki8-1</strain>
    </source>
</reference>
<evidence type="ECO:0000313" key="13">
    <source>
        <dbReference type="Proteomes" id="UP000245657"/>
    </source>
</evidence>
<dbReference type="SUPFAM" id="SSF51445">
    <property type="entry name" value="(Trans)glycosidases"/>
    <property type="match status" value="1"/>
</dbReference>
<dbReference type="InterPro" id="IPR050732">
    <property type="entry name" value="Beta-glucan_modifiers"/>
</dbReference>
<evidence type="ECO:0000256" key="5">
    <source>
        <dbReference type="ARBA" id="ARBA00023180"/>
    </source>
</evidence>
<evidence type="ECO:0000256" key="10">
    <source>
        <dbReference type="ARBA" id="ARBA00042373"/>
    </source>
</evidence>
<evidence type="ECO:0000256" key="2">
    <source>
        <dbReference type="ARBA" id="ARBA00022475"/>
    </source>
</evidence>
<evidence type="ECO:0000256" key="1">
    <source>
        <dbReference type="ARBA" id="ARBA00004236"/>
    </source>
</evidence>
<dbReference type="InterPro" id="IPR017853">
    <property type="entry name" value="GH"/>
</dbReference>
<dbReference type="EMBL" id="QGMY01000017">
    <property type="protein sequence ID" value="PWR70013.1"/>
    <property type="molecule type" value="Genomic_DNA"/>
</dbReference>
<dbReference type="Proteomes" id="UP000245657">
    <property type="component" value="Unassembled WGS sequence"/>
</dbReference>
<dbReference type="OrthoDB" id="103676at2157"/>
<keyword evidence="7" id="KW-0961">Cell wall biogenesis/degradation</keyword>
<dbReference type="GO" id="GO:0071555">
    <property type="term" value="P:cell wall organization"/>
    <property type="evidence" value="ECO:0007669"/>
    <property type="project" value="UniProtKB-KW"/>
</dbReference>
<keyword evidence="6" id="KW-0119">Carbohydrate metabolism</keyword>
<evidence type="ECO:0000313" key="12">
    <source>
        <dbReference type="EMBL" id="PWR70013.1"/>
    </source>
</evidence>
<dbReference type="RefSeq" id="WP_109970077.1">
    <property type="nucleotide sequence ID" value="NZ_CP176093.1"/>
</dbReference>
<dbReference type="GO" id="GO:0005886">
    <property type="term" value="C:plasma membrane"/>
    <property type="evidence" value="ECO:0007669"/>
    <property type="project" value="UniProtKB-SubCell"/>
</dbReference>
<keyword evidence="2" id="KW-1003">Cell membrane</keyword>
<evidence type="ECO:0000256" key="9">
    <source>
        <dbReference type="ARBA" id="ARBA00037649"/>
    </source>
</evidence>
<dbReference type="PANTHER" id="PTHR16631">
    <property type="entry name" value="GLUCAN 1,3-BETA-GLUCOSIDASE"/>
    <property type="match status" value="1"/>
</dbReference>
<evidence type="ECO:0000256" key="4">
    <source>
        <dbReference type="ARBA" id="ARBA00023136"/>
    </source>
</evidence>
<dbReference type="GO" id="GO:0005576">
    <property type="term" value="C:extracellular region"/>
    <property type="evidence" value="ECO:0007669"/>
    <property type="project" value="TreeGrafter"/>
</dbReference>
<organism evidence="12 13">
    <name type="scientific">Methanospirillum lacunae</name>
    <dbReference type="NCBI Taxonomy" id="668570"/>
    <lineage>
        <taxon>Archaea</taxon>
        <taxon>Methanobacteriati</taxon>
        <taxon>Methanobacteriota</taxon>
        <taxon>Stenosarchaea group</taxon>
        <taxon>Methanomicrobia</taxon>
        <taxon>Methanomicrobiales</taxon>
        <taxon>Methanospirillaceae</taxon>
        <taxon>Methanospirillum</taxon>
    </lineage>
</organism>
<dbReference type="AlphaFoldDB" id="A0A2V2N445"/>
<keyword evidence="4" id="KW-0472">Membrane</keyword>
<dbReference type="GeneID" id="97547543"/>
<comment type="subcellular location">
    <subcellularLocation>
        <location evidence="1">Cell membrane</location>
    </subcellularLocation>
</comment>
<comment type="caution">
    <text evidence="12">The sequence shown here is derived from an EMBL/GenBank/DDBJ whole genome shotgun (WGS) entry which is preliminary data.</text>
</comment>
<gene>
    <name evidence="12" type="ORF">DK846_16430</name>
</gene>
<evidence type="ECO:0000256" key="3">
    <source>
        <dbReference type="ARBA" id="ARBA00022801"/>
    </source>
</evidence>
<evidence type="ECO:0000256" key="7">
    <source>
        <dbReference type="ARBA" id="ARBA00023316"/>
    </source>
</evidence>
<protein>
    <recommendedName>
        <fullName evidence="11">Endo-1,3-beta-glucanase btgC</fullName>
    </recommendedName>
    <alternativeName>
        <fullName evidence="10">Laminarinase btgC</fullName>
    </alternativeName>
</protein>
<dbReference type="GO" id="GO:0009986">
    <property type="term" value="C:cell surface"/>
    <property type="evidence" value="ECO:0007669"/>
    <property type="project" value="TreeGrafter"/>
</dbReference>
<accession>A0A2V2N445</accession>
<keyword evidence="13" id="KW-1185">Reference proteome</keyword>
<evidence type="ECO:0000256" key="8">
    <source>
        <dbReference type="ARBA" id="ARBA00023326"/>
    </source>
</evidence>
<dbReference type="Gene3D" id="3.20.20.80">
    <property type="entry name" value="Glycosidases"/>
    <property type="match status" value="1"/>
</dbReference>
<dbReference type="GO" id="GO:0042973">
    <property type="term" value="F:glucan endo-1,3-beta-D-glucosidase activity"/>
    <property type="evidence" value="ECO:0007669"/>
    <property type="project" value="TreeGrafter"/>
</dbReference>
<evidence type="ECO:0000256" key="6">
    <source>
        <dbReference type="ARBA" id="ARBA00023277"/>
    </source>
</evidence>
<evidence type="ECO:0000256" key="11">
    <source>
        <dbReference type="ARBA" id="ARBA00043078"/>
    </source>
</evidence>
<comment type="function">
    <text evidence="9">Glucanases play a role in cell expansion during growth, in cell-cell fusion during mating, and in spore release during sporulation. This enzyme may be involved in beta-glucan degradation. Active on laminarin and lichenan.</text>
</comment>
<name>A0A2V2N445_9EURY</name>
<sequence>MNETHIITGGRYTGLDDISPSREGTIKPMNKRITTYQWPALVGLVVCSFIIAMHGSADTVSVSNQEPAIQFQGESLSPPCVQSLYGVCYSSINQGLDPIVNGTINETHVRDRLSVLGSGVRWIRTYSCGDYSEKIGEISHQMGIKVVAGAWIGKNLTKNEDQIQQLINLGRLGDADVLAVGNEALLRGDVTADQLKHYIRQVKTAVPNMTVTTVETLKNWRDNPELVDEIDAVYANIYPLYAGVRIDKEMKDLKQRYRVIQKVSKGKPVVISETGFPSAGETIGSAVPSKENADRYFREVSNWSNSEDIPVLYFKLYDDEKEGKGIFYHNGTLKLSFCPSR</sequence>
<keyword evidence="3" id="KW-0378">Hydrolase</keyword>
<keyword evidence="8" id="KW-0624">Polysaccharide degradation</keyword>
<keyword evidence="5" id="KW-0325">Glycoprotein</keyword>